<comment type="caution">
    <text evidence="1">The sequence shown here is derived from an EMBL/GenBank/DDBJ whole genome shotgun (WGS) entry which is preliminary data.</text>
</comment>
<dbReference type="STRING" id="211165.GCA_000317285_05139"/>
<proteinExistence type="predicted"/>
<evidence type="ECO:0000313" key="1">
    <source>
        <dbReference type="EMBL" id="RUR86787.1"/>
    </source>
</evidence>
<gene>
    <name evidence="1" type="ORF">PCC6912_02300</name>
</gene>
<dbReference type="Proteomes" id="UP000268857">
    <property type="component" value="Unassembled WGS sequence"/>
</dbReference>
<organism evidence="1 2">
    <name type="scientific">Chlorogloeopsis fritschii PCC 6912</name>
    <dbReference type="NCBI Taxonomy" id="211165"/>
    <lineage>
        <taxon>Bacteria</taxon>
        <taxon>Bacillati</taxon>
        <taxon>Cyanobacteriota</taxon>
        <taxon>Cyanophyceae</taxon>
        <taxon>Nostocales</taxon>
        <taxon>Chlorogloeopsidaceae</taxon>
        <taxon>Chlorogloeopsis</taxon>
    </lineage>
</organism>
<evidence type="ECO:0000313" key="2">
    <source>
        <dbReference type="Proteomes" id="UP000268857"/>
    </source>
</evidence>
<dbReference type="EMBL" id="RSCJ01000001">
    <property type="protein sequence ID" value="RUR86787.1"/>
    <property type="molecule type" value="Genomic_DNA"/>
</dbReference>
<name>A0A3S0Y8S6_CHLFR</name>
<dbReference type="RefSeq" id="WP_016874297.1">
    <property type="nucleotide sequence ID" value="NZ_AJLN01000116.1"/>
</dbReference>
<keyword evidence="2" id="KW-1185">Reference proteome</keyword>
<sequence>MSVTGNLTNFPGLDLPIAALLAGDLIIVLTQVQRNIATEAHQVFVEQLAQRRSHSVSI</sequence>
<reference evidence="1 2" key="1">
    <citation type="journal article" date="2019" name="Genome Biol. Evol.">
        <title>Day and night: Metabolic profiles and evolutionary relationships of six axenic non-marine cyanobacteria.</title>
        <authorList>
            <person name="Will S.E."/>
            <person name="Henke P."/>
            <person name="Boedeker C."/>
            <person name="Huang S."/>
            <person name="Brinkmann H."/>
            <person name="Rohde M."/>
            <person name="Jarek M."/>
            <person name="Friedl T."/>
            <person name="Seufert S."/>
            <person name="Schumacher M."/>
            <person name="Overmann J."/>
            <person name="Neumann-Schaal M."/>
            <person name="Petersen J."/>
        </authorList>
    </citation>
    <scope>NUCLEOTIDE SEQUENCE [LARGE SCALE GENOMIC DNA]</scope>
    <source>
        <strain evidence="1 2">PCC 6912</strain>
    </source>
</reference>
<protein>
    <submittedName>
        <fullName evidence="1">Uncharacterized protein</fullName>
    </submittedName>
</protein>
<dbReference type="AlphaFoldDB" id="A0A3S0Y8S6"/>
<accession>A0A3S0Y8S6</accession>